<feature type="compositionally biased region" description="Low complexity" evidence="1">
    <location>
        <begin position="1188"/>
        <end position="1203"/>
    </location>
</feature>
<dbReference type="Pfam" id="PF02845">
    <property type="entry name" value="CUE"/>
    <property type="match status" value="1"/>
</dbReference>
<dbReference type="CDD" id="cd14365">
    <property type="entry name" value="CUE_N4BP2"/>
    <property type="match status" value="1"/>
</dbReference>
<sequence length="1746" mass="195204">MWKVEAQRPHWLKGGIATRRKREKYYHTVKLVNSGFVLSVLERGHSGMPKKKKNGLSPSRAPWNAAEYGSGSESRAPGANGSFVTRPDSSYSNLGSTQFRSGQLESQNRDEIIQSMQEMFSHLDPEVIYMVLSEADFKVDNAMDSLLELSDAAEVTAPLPPPLSGFEQAAALLGTNNTQADPLSATAQSLAFSNQPASQAELSPTETHLTEEFDALLDQELQTLTSQQTQTSLHPPMSSIPLSSLPPPSQSIPLSSLSLTSQIQLPAPQTLPEKTEQASYSDPGLSEARGGSSPVNELSFGGVQIPETNTISLDFSHLTLEASSAEPRPSAFQVYRRPDQLRNHTAAKQHQEALRTPAMFWNTQATEFHPRAVGPAFITPVIPNPTPWSTNPIPASQWLAHGPMRQAPLKPSATVPESWTLPTRNRLKLEGQLLVLLRGAPGSGKTTLANAMLAQNPGGVVLSTDDYFTQNGQYYFEPNLLGEAHEWNHQRAKEAFERGQTPIIIDNTNMQCWEMKPYVAMAQKHRYKVLFREPDTWWKTKPRELERRTRHQVTKEKIRRILERYDRFVSVQSIMNSQRPEPVPSVVDSTQTETEQPQHSLPPGLSHPDLVGDSGLSKLNTYLSSSLPDVSSVSQTYSTISTGEEEGEMGSYSSKESVLFHENIPDGSGTPQSELLDAEGLDLELDACLVDMEKELGNLSSGTTEEFVESREKFPEPLVAFSESIAQRVRRDRVKDRNAPGTSATDQPVNFDPSVQNKEDICEGESFSEDKLVRPELLDFVGDWPLESQGQRQGRRKKKSTVLESSAVEQKDNTTVDEHKHSDTDKLNTVEFQKLVDLLQCGIKSSPGFYQGPAPSEHTALHSPSFGGKEDNLKLVWPELPDCVLERTFPECTDPCEDYSNSSSPSKQRADPTEQSSEVSAEKSTQDEVGQEDSVLSEDKCRLSPNVQETLCSKVSVDSESSLERRRGLSRRVGKSCKLALTFTNQSPSSPCSQSPVISHPAPDLTSTAESPSLPVESSSSASTQTQPQDFALLWRIDQQKCSESDSDLSSSGVFVLKGKSLRFTPKTNEQDSACQQGVPFRVVHEKGSQVEENDFRESNSKKQNLEILRRHFRRVSIDILEDLYEKCHQDMEWTTNLLLDSGERLYKEDDEDDEVDLVPEEESCEPSIESSETVMASESVQARPVFSDDSSNSSASSISPKSQETNHSDVSQADDDWSQGQSSQSEAEGSDVASSDKTKPKTTLKQLTEGNEVRLEVTAANEQQTDSPGQQVPESGEALVTQGEKVQCLEEELKEWSEEEAAEKEIEDEETRAEVNAITQSLLWQVDEMERKEEEERKERERERKRTAQGGREPSSMDIQTLELKLPTELALQLTELFGPVGVSPGAFSSDDCAVQIDLNLAKLLHQKWKETIQEKHRQAALSYQLMQESPVHWGETQESKTRLGDQLGLREEIPFMDHWSASYAPVSLRDIMIEEQVMQDSMEKSRTSRRDLDKKDGAAKLKENQLFSMFPTIDRHFLRDIFRDHNYSLEQTEQFLHALLDDGPVKNVVAPEPHRNGAHRTPSKERRWKPRDGEVEAAQFQDSEDPEYEDFRTEATLQRRQQIECFNKAAEAHRQGRKDVASFYAQQGHMHGEKMREANHRAAMQIFQRVNASLLPQNILDLHGLHVDEAIHHLSQVLTDKNLEFSQGLCQPQLSIITGRGNRSQGGVARIRPAVLDYLKSHHYSFTEPKTGLVLVALHKELLQ</sequence>
<feature type="compositionally biased region" description="Low complexity" evidence="1">
    <location>
        <begin position="986"/>
        <end position="996"/>
    </location>
</feature>
<feature type="region of interest" description="Disordered" evidence="1">
    <location>
        <begin position="576"/>
        <end position="613"/>
    </location>
</feature>
<feature type="compositionally biased region" description="Low complexity" evidence="1">
    <location>
        <begin position="1009"/>
        <end position="1023"/>
    </location>
</feature>
<feature type="domain" description="CUE" evidence="3">
    <location>
        <begin position="108"/>
        <end position="151"/>
    </location>
</feature>
<dbReference type="InterPro" id="IPR002625">
    <property type="entry name" value="Smr_dom"/>
</dbReference>
<feature type="region of interest" description="Disordered" evidence="1">
    <location>
        <begin position="633"/>
        <end position="653"/>
    </location>
</feature>
<feature type="region of interest" description="Disordered" evidence="1">
    <location>
        <begin position="1552"/>
        <end position="1590"/>
    </location>
</feature>
<dbReference type="Pfam" id="PF08590">
    <property type="entry name" value="DUF1771"/>
    <property type="match status" value="1"/>
</dbReference>
<feature type="compositionally biased region" description="Polar residues" evidence="1">
    <location>
        <begin position="740"/>
        <end position="755"/>
    </location>
</feature>
<dbReference type="SUPFAM" id="SSF46934">
    <property type="entry name" value="UBA-like"/>
    <property type="match status" value="1"/>
</dbReference>
<dbReference type="Pfam" id="PF13671">
    <property type="entry name" value="AAA_33"/>
    <property type="match status" value="1"/>
</dbReference>
<dbReference type="Gene3D" id="3.30.1370.110">
    <property type="match status" value="1"/>
</dbReference>
<evidence type="ECO:0000256" key="1">
    <source>
        <dbReference type="SAM" id="MobiDB-lite"/>
    </source>
</evidence>
<dbReference type="InterPro" id="IPR052772">
    <property type="entry name" value="Endo/PolyKinase_Domain-Protein"/>
</dbReference>
<evidence type="ECO:0000259" key="3">
    <source>
        <dbReference type="PROSITE" id="PS51140"/>
    </source>
</evidence>
<feature type="region of interest" description="Disordered" evidence="1">
    <location>
        <begin position="731"/>
        <end position="755"/>
    </location>
</feature>
<dbReference type="GO" id="GO:0043130">
    <property type="term" value="F:ubiquitin binding"/>
    <property type="evidence" value="ECO:0007669"/>
    <property type="project" value="InterPro"/>
</dbReference>
<feature type="compositionally biased region" description="Polar residues" evidence="1">
    <location>
        <begin position="87"/>
        <end position="104"/>
    </location>
</feature>
<dbReference type="CDD" id="cd14279">
    <property type="entry name" value="CUE"/>
    <property type="match status" value="1"/>
</dbReference>
<feature type="compositionally biased region" description="Basic and acidic residues" evidence="1">
    <location>
        <begin position="1329"/>
        <end position="1347"/>
    </location>
</feature>
<reference evidence="4" key="1">
    <citation type="submission" date="2023-08" db="EMBL/GenBank/DDBJ databases">
        <title>Chromosome-level Genome Assembly of mud carp (Cirrhinus molitorella).</title>
        <authorList>
            <person name="Liu H."/>
        </authorList>
    </citation>
    <scope>NUCLEOTIDE SEQUENCE</scope>
    <source>
        <strain evidence="4">Prfri</strain>
        <tissue evidence="4">Muscle</tissue>
    </source>
</reference>
<evidence type="ECO:0008006" key="6">
    <source>
        <dbReference type="Google" id="ProtNLM"/>
    </source>
</evidence>
<dbReference type="PROSITE" id="PS51140">
    <property type="entry name" value="CUE"/>
    <property type="match status" value="1"/>
</dbReference>
<accession>A0AA88Q5Q7</accession>
<dbReference type="GO" id="GO:0004519">
    <property type="term" value="F:endonuclease activity"/>
    <property type="evidence" value="ECO:0007669"/>
    <property type="project" value="TreeGrafter"/>
</dbReference>
<feature type="compositionally biased region" description="Polar residues" evidence="1">
    <location>
        <begin position="1261"/>
        <end position="1274"/>
    </location>
</feature>
<feature type="compositionally biased region" description="Low complexity" evidence="1">
    <location>
        <begin position="225"/>
        <end position="243"/>
    </location>
</feature>
<dbReference type="InterPro" id="IPR056718">
    <property type="entry name" value="DUF7816"/>
</dbReference>
<evidence type="ECO:0000259" key="2">
    <source>
        <dbReference type="PROSITE" id="PS50828"/>
    </source>
</evidence>
<feature type="compositionally biased region" description="Polar residues" evidence="1">
    <location>
        <begin position="899"/>
        <end position="919"/>
    </location>
</feature>
<feature type="compositionally biased region" description="Basic and acidic residues" evidence="1">
    <location>
        <begin position="1564"/>
        <end position="1576"/>
    </location>
</feature>
<feature type="region of interest" description="Disordered" evidence="1">
    <location>
        <begin position="1149"/>
        <end position="1278"/>
    </location>
</feature>
<dbReference type="SMART" id="SM01162">
    <property type="entry name" value="DUF1771"/>
    <property type="match status" value="1"/>
</dbReference>
<dbReference type="InterPro" id="IPR036063">
    <property type="entry name" value="Smr_dom_sf"/>
</dbReference>
<protein>
    <recommendedName>
        <fullName evidence="6">NEDD4-binding protein 2</fullName>
    </recommendedName>
</protein>
<feature type="region of interest" description="Disordered" evidence="1">
    <location>
        <begin position="895"/>
        <end position="942"/>
    </location>
</feature>
<feature type="compositionally biased region" description="Acidic residues" evidence="1">
    <location>
        <begin position="1149"/>
        <end position="1165"/>
    </location>
</feature>
<dbReference type="InterPro" id="IPR003892">
    <property type="entry name" value="CUE"/>
</dbReference>
<evidence type="ECO:0000313" key="5">
    <source>
        <dbReference type="Proteomes" id="UP001187343"/>
    </source>
</evidence>
<dbReference type="InterPro" id="IPR027417">
    <property type="entry name" value="P-loop_NTPase"/>
</dbReference>
<dbReference type="SUPFAM" id="SSF52540">
    <property type="entry name" value="P-loop containing nucleoside triphosphate hydrolases"/>
    <property type="match status" value="1"/>
</dbReference>
<dbReference type="InterPro" id="IPR009060">
    <property type="entry name" value="UBA-like_sf"/>
</dbReference>
<dbReference type="PANTHER" id="PTHR46535:SF1">
    <property type="entry name" value="NEDD4-BINDING PROTEIN 2"/>
    <property type="match status" value="1"/>
</dbReference>
<evidence type="ECO:0000313" key="4">
    <source>
        <dbReference type="EMBL" id="KAK2908800.1"/>
    </source>
</evidence>
<organism evidence="4 5">
    <name type="scientific">Cirrhinus molitorella</name>
    <name type="common">mud carp</name>
    <dbReference type="NCBI Taxonomy" id="172907"/>
    <lineage>
        <taxon>Eukaryota</taxon>
        <taxon>Metazoa</taxon>
        <taxon>Chordata</taxon>
        <taxon>Craniata</taxon>
        <taxon>Vertebrata</taxon>
        <taxon>Euteleostomi</taxon>
        <taxon>Actinopterygii</taxon>
        <taxon>Neopterygii</taxon>
        <taxon>Teleostei</taxon>
        <taxon>Ostariophysi</taxon>
        <taxon>Cypriniformes</taxon>
        <taxon>Cyprinidae</taxon>
        <taxon>Labeoninae</taxon>
        <taxon>Labeonini</taxon>
        <taxon>Cirrhinus</taxon>
    </lineage>
</organism>
<dbReference type="EMBL" id="JAUYZG010000004">
    <property type="protein sequence ID" value="KAK2908800.1"/>
    <property type="molecule type" value="Genomic_DNA"/>
</dbReference>
<dbReference type="InterPro" id="IPR013899">
    <property type="entry name" value="DUF1771"/>
</dbReference>
<dbReference type="Pfam" id="PF01713">
    <property type="entry name" value="Smr"/>
    <property type="match status" value="1"/>
</dbReference>
<feature type="compositionally biased region" description="Basic and acidic residues" evidence="1">
    <location>
        <begin position="809"/>
        <end position="824"/>
    </location>
</feature>
<feature type="compositionally biased region" description="Low complexity" evidence="1">
    <location>
        <begin position="1219"/>
        <end position="1228"/>
    </location>
</feature>
<dbReference type="Proteomes" id="UP001187343">
    <property type="component" value="Unassembled WGS sequence"/>
</dbReference>
<dbReference type="Gene3D" id="1.10.8.10">
    <property type="entry name" value="DNA helicase RuvA subunit, C-terminal domain"/>
    <property type="match status" value="1"/>
</dbReference>
<dbReference type="SUPFAM" id="SSF160443">
    <property type="entry name" value="SMR domain-like"/>
    <property type="match status" value="1"/>
</dbReference>
<gene>
    <name evidence="4" type="ORF">Q8A67_004637</name>
</gene>
<dbReference type="Pfam" id="PF25124">
    <property type="entry name" value="DUF7816"/>
    <property type="match status" value="1"/>
</dbReference>
<proteinExistence type="predicted"/>
<dbReference type="GO" id="GO:0005634">
    <property type="term" value="C:nucleus"/>
    <property type="evidence" value="ECO:0007669"/>
    <property type="project" value="TreeGrafter"/>
</dbReference>
<dbReference type="Gene3D" id="3.40.50.300">
    <property type="entry name" value="P-loop containing nucleotide triphosphate hydrolases"/>
    <property type="match status" value="1"/>
</dbReference>
<dbReference type="PROSITE" id="PS50828">
    <property type="entry name" value="SMR"/>
    <property type="match status" value="1"/>
</dbReference>
<feature type="region of interest" description="Disordered" evidence="1">
    <location>
        <begin position="784"/>
        <end position="824"/>
    </location>
</feature>
<dbReference type="InterPro" id="IPR056719">
    <property type="entry name" value="DUF7817"/>
</dbReference>
<keyword evidence="5" id="KW-1185">Reference proteome</keyword>
<dbReference type="InterPro" id="IPR056720">
    <property type="entry name" value="DUF7818"/>
</dbReference>
<dbReference type="Pfam" id="PF25126">
    <property type="entry name" value="DUF7818"/>
    <property type="match status" value="1"/>
</dbReference>
<feature type="compositionally biased region" description="Polar residues" evidence="1">
    <location>
        <begin position="587"/>
        <end position="599"/>
    </location>
</feature>
<feature type="region of interest" description="Disordered" evidence="1">
    <location>
        <begin position="47"/>
        <end position="104"/>
    </location>
</feature>
<name>A0AA88Q5Q7_9TELE</name>
<dbReference type="Pfam" id="PF25125">
    <property type="entry name" value="DUF7817"/>
    <property type="match status" value="1"/>
</dbReference>
<feature type="region of interest" description="Disordered" evidence="1">
    <location>
        <begin position="268"/>
        <end position="299"/>
    </location>
</feature>
<dbReference type="SMART" id="SM00463">
    <property type="entry name" value="SMR"/>
    <property type="match status" value="1"/>
</dbReference>
<dbReference type="InterPro" id="IPR041801">
    <property type="entry name" value="N4BP2_CUE"/>
</dbReference>
<dbReference type="PANTHER" id="PTHR46535">
    <property type="entry name" value="NEDD4-BINDING PROTEIN 2"/>
    <property type="match status" value="1"/>
</dbReference>
<feature type="domain" description="Smr" evidence="2">
    <location>
        <begin position="1662"/>
        <end position="1741"/>
    </location>
</feature>
<feature type="region of interest" description="Disordered" evidence="1">
    <location>
        <begin position="985"/>
        <end position="1025"/>
    </location>
</feature>
<dbReference type="SMART" id="SM00546">
    <property type="entry name" value="CUE"/>
    <property type="match status" value="2"/>
</dbReference>
<feature type="region of interest" description="Disordered" evidence="1">
    <location>
        <begin position="225"/>
        <end position="254"/>
    </location>
</feature>
<comment type="caution">
    <text evidence="4">The sequence shown here is derived from an EMBL/GenBank/DDBJ whole genome shotgun (WGS) entry which is preliminary data.</text>
</comment>
<feature type="compositionally biased region" description="Low complexity" evidence="1">
    <location>
        <begin position="633"/>
        <end position="642"/>
    </location>
</feature>
<feature type="region of interest" description="Disordered" evidence="1">
    <location>
        <begin position="1328"/>
        <end position="1357"/>
    </location>
</feature>